<evidence type="ECO:0000256" key="3">
    <source>
        <dbReference type="SAM" id="SignalP"/>
    </source>
</evidence>
<sequence>MEIRKVGALLFMLCMSCFGLAGIASADSSFTISPIKAVEEGRGYYKDTVQPGQVREYTFYLRNLKNEPLPLTVYPADARPAQNGGRSFGEKEQPQTLVGSWLSPQKVQNVTLAPKEERQFSFRVKVPKSLTPGQYVGVVAAEERIPASPAKSLSQQASVAIDVVNRAGVQIVLEYKPKQSKHTMSIDAFRHDYIPAGNSRLTIDLSNSGTILEKPKGKIIVRDSKNQVMYQSDYAADSIYAGTTANMVYVVNEKLLLPDTYSVYYEATFSGKTINRTFNFTVTRENSQQSKQALIDSGKIEVKQTFEDWLWQHSWIIILVFFLFILILILAVWLSLALSKRKKKEAQSQDDSTNPIPVEQSGAGSS</sequence>
<protein>
    <submittedName>
        <fullName evidence="5">DUF916 domain-containing protein</fullName>
    </submittedName>
</protein>
<organism evidence="5 6">
    <name type="scientific">Paenibacillus sonchi</name>
    <dbReference type="NCBI Taxonomy" id="373687"/>
    <lineage>
        <taxon>Bacteria</taxon>
        <taxon>Bacillati</taxon>
        <taxon>Bacillota</taxon>
        <taxon>Bacilli</taxon>
        <taxon>Bacillales</taxon>
        <taxon>Paenibacillaceae</taxon>
        <taxon>Paenibacillus</taxon>
        <taxon>Paenibacillus sonchi group</taxon>
    </lineage>
</organism>
<proteinExistence type="predicted"/>
<keyword evidence="2" id="KW-0812">Transmembrane</keyword>
<keyword evidence="3" id="KW-0732">Signal</keyword>
<dbReference type="RefSeq" id="WP_039834686.1">
    <property type="nucleotide sequence ID" value="NZ_CP068595.1"/>
</dbReference>
<accession>A0A974P7U4</accession>
<feature type="domain" description="WxL Interacting Protein peptidoglycan binding" evidence="4">
    <location>
        <begin position="34"/>
        <end position="140"/>
    </location>
</feature>
<dbReference type="AlphaFoldDB" id="A0A974P7U4"/>
<feature type="chain" id="PRO_5038635752" evidence="3">
    <location>
        <begin position="22"/>
        <end position="366"/>
    </location>
</feature>
<dbReference type="Proteomes" id="UP000595841">
    <property type="component" value="Chromosome"/>
</dbReference>
<reference evidence="5 6" key="1">
    <citation type="submission" date="2021-01" db="EMBL/GenBank/DDBJ databases">
        <title>Whole genome sequence of Paenibacillus sonchi LMG 24727 for comparative genomics.</title>
        <authorList>
            <person name="Lee G."/>
            <person name="Kim M.-J."/>
            <person name="Lim K."/>
            <person name="Shin J.-H."/>
        </authorList>
    </citation>
    <scope>NUCLEOTIDE SEQUENCE [LARGE SCALE GENOMIC DNA]</scope>
    <source>
        <strain evidence="5 6">LMG 24727</strain>
    </source>
</reference>
<dbReference type="KEGG" id="pson:JI735_19300"/>
<name>A0A974P7U4_9BACL</name>
<dbReference type="Pfam" id="PF06030">
    <property type="entry name" value="WxLIP_PGBD"/>
    <property type="match status" value="1"/>
</dbReference>
<keyword evidence="2" id="KW-1133">Transmembrane helix</keyword>
<evidence type="ECO:0000259" key="4">
    <source>
        <dbReference type="Pfam" id="PF06030"/>
    </source>
</evidence>
<gene>
    <name evidence="5" type="ORF">JI735_19300</name>
</gene>
<feature type="transmembrane region" description="Helical" evidence="2">
    <location>
        <begin position="315"/>
        <end position="338"/>
    </location>
</feature>
<evidence type="ECO:0000313" key="5">
    <source>
        <dbReference type="EMBL" id="QQZ58880.1"/>
    </source>
</evidence>
<feature type="region of interest" description="Disordered" evidence="1">
    <location>
        <begin position="343"/>
        <end position="366"/>
    </location>
</feature>
<dbReference type="InterPro" id="IPR010317">
    <property type="entry name" value="WxLIP_PGBD"/>
</dbReference>
<dbReference type="EMBL" id="CP068595">
    <property type="protein sequence ID" value="QQZ58880.1"/>
    <property type="molecule type" value="Genomic_DNA"/>
</dbReference>
<keyword evidence="6" id="KW-1185">Reference proteome</keyword>
<evidence type="ECO:0000256" key="2">
    <source>
        <dbReference type="SAM" id="Phobius"/>
    </source>
</evidence>
<keyword evidence="2" id="KW-0472">Membrane</keyword>
<feature type="signal peptide" evidence="3">
    <location>
        <begin position="1"/>
        <end position="21"/>
    </location>
</feature>
<evidence type="ECO:0000313" key="6">
    <source>
        <dbReference type="Proteomes" id="UP000595841"/>
    </source>
</evidence>
<evidence type="ECO:0000256" key="1">
    <source>
        <dbReference type="SAM" id="MobiDB-lite"/>
    </source>
</evidence>